<keyword evidence="4" id="KW-0804">Transcription</keyword>
<dbReference type="Gene3D" id="3.40.1810.10">
    <property type="entry name" value="Transcription factor, MADS-box"/>
    <property type="match status" value="1"/>
</dbReference>
<evidence type="ECO:0000313" key="8">
    <source>
        <dbReference type="EMBL" id="CAA7016147.1"/>
    </source>
</evidence>
<dbReference type="PRINTS" id="PR00404">
    <property type="entry name" value="MADSDOMAIN"/>
</dbReference>
<dbReference type="AlphaFoldDB" id="A0A6D2HS71"/>
<dbReference type="GO" id="GO:0046983">
    <property type="term" value="F:protein dimerization activity"/>
    <property type="evidence" value="ECO:0007669"/>
    <property type="project" value="InterPro"/>
</dbReference>
<keyword evidence="5" id="KW-0539">Nucleus</keyword>
<dbReference type="Pfam" id="PF00319">
    <property type="entry name" value="SRF-TF"/>
    <property type="match status" value="1"/>
</dbReference>
<dbReference type="PROSITE" id="PS50066">
    <property type="entry name" value="MADS_BOX_2"/>
    <property type="match status" value="1"/>
</dbReference>
<comment type="subcellular location">
    <subcellularLocation>
        <location evidence="1">Nucleus</location>
    </subcellularLocation>
</comment>
<dbReference type="PANTHER" id="PTHR48019">
    <property type="entry name" value="SERUM RESPONSE FACTOR HOMOLOG"/>
    <property type="match status" value="1"/>
</dbReference>
<organism evidence="8 9">
    <name type="scientific">Microthlaspi erraticum</name>
    <dbReference type="NCBI Taxonomy" id="1685480"/>
    <lineage>
        <taxon>Eukaryota</taxon>
        <taxon>Viridiplantae</taxon>
        <taxon>Streptophyta</taxon>
        <taxon>Embryophyta</taxon>
        <taxon>Tracheophyta</taxon>
        <taxon>Spermatophyta</taxon>
        <taxon>Magnoliopsida</taxon>
        <taxon>eudicotyledons</taxon>
        <taxon>Gunneridae</taxon>
        <taxon>Pentapetalae</taxon>
        <taxon>rosids</taxon>
        <taxon>malvids</taxon>
        <taxon>Brassicales</taxon>
        <taxon>Brassicaceae</taxon>
        <taxon>Coluteocarpeae</taxon>
        <taxon>Microthlaspi</taxon>
    </lineage>
</organism>
<dbReference type="OrthoDB" id="1112379at2759"/>
<dbReference type="EMBL" id="CACVBM020000222">
    <property type="protein sequence ID" value="CAA7016147.1"/>
    <property type="molecule type" value="Genomic_DNA"/>
</dbReference>
<name>A0A6D2HS71_9BRAS</name>
<keyword evidence="2" id="KW-0805">Transcription regulation</keyword>
<proteinExistence type="predicted"/>
<dbReference type="CDD" id="cd00266">
    <property type="entry name" value="MADS_SRF_like"/>
    <property type="match status" value="1"/>
</dbReference>
<dbReference type="InterPro" id="IPR050142">
    <property type="entry name" value="MADS-box/MEF2_TF"/>
</dbReference>
<protein>
    <recommendedName>
        <fullName evidence="7">MADS-box domain-containing protein</fullName>
    </recommendedName>
</protein>
<dbReference type="GO" id="GO:0000981">
    <property type="term" value="F:DNA-binding transcription factor activity, RNA polymerase II-specific"/>
    <property type="evidence" value="ECO:0007669"/>
    <property type="project" value="InterPro"/>
</dbReference>
<keyword evidence="9" id="KW-1185">Reference proteome</keyword>
<evidence type="ECO:0000256" key="2">
    <source>
        <dbReference type="ARBA" id="ARBA00023015"/>
    </source>
</evidence>
<accession>A0A6D2HS71</accession>
<reference evidence="8" key="1">
    <citation type="submission" date="2020-01" db="EMBL/GenBank/DDBJ databases">
        <authorList>
            <person name="Mishra B."/>
        </authorList>
    </citation>
    <scope>NUCLEOTIDE SEQUENCE [LARGE SCALE GENOMIC DNA]</scope>
</reference>
<evidence type="ECO:0000256" key="6">
    <source>
        <dbReference type="SAM" id="MobiDB-lite"/>
    </source>
</evidence>
<evidence type="ECO:0000256" key="4">
    <source>
        <dbReference type="ARBA" id="ARBA00023163"/>
    </source>
</evidence>
<dbReference type="GO" id="GO:0045944">
    <property type="term" value="P:positive regulation of transcription by RNA polymerase II"/>
    <property type="evidence" value="ECO:0007669"/>
    <property type="project" value="InterPro"/>
</dbReference>
<sequence>MGRRKVKLVWVANKTSRMLSLKKRRIGVLKKAKELAILCDTTTCMIMFSPNEAEPTVFPSVDAVRDILDDFFALPLVEQKRKDTNIVSYLAEKTDKAHEQLMKIHEKNMEQETDQLMVQLQHGRKFDDLNLDEIHKLLSFSKEKIMHLRKKLDSMEHRPLRDHPVNPFEARPEEFRTTTNDVSVGGGQEDDRSERIDETAGKRISIGDVIRENQPHYIMDKWFFPSPEPVNPQIHQTIRMETASYIANPNPRSYLPYQGSSSSSGNPHFQGMEPIGTPAMTFHGSVGPVSQPLQHHNMSQPRQYRTEEGININHWRSNTMTTNDGLHQMPPPPNVDAMSFAFNRDWPGFNNGSYRPYQGSSSNGNPRFEHMDPIGTPMMTFPGLVGSVSQPLQQHNVINNPMMSMSQPRQYRLEEGSNINNNGVPQFHWRSNAMTTNDGLRQVPQPPHGTTAAEGNVDSMLFGINMDWPGFNNPHF</sequence>
<dbReference type="InterPro" id="IPR033897">
    <property type="entry name" value="SRF-like_MADS-box"/>
</dbReference>
<gene>
    <name evidence="8" type="ORF">MERR_LOCUS3382</name>
</gene>
<dbReference type="SUPFAM" id="SSF55455">
    <property type="entry name" value="SRF-like"/>
    <property type="match status" value="1"/>
</dbReference>
<evidence type="ECO:0000313" key="9">
    <source>
        <dbReference type="Proteomes" id="UP000467841"/>
    </source>
</evidence>
<dbReference type="InterPro" id="IPR036879">
    <property type="entry name" value="TF_MADSbox_sf"/>
</dbReference>
<evidence type="ECO:0000256" key="3">
    <source>
        <dbReference type="ARBA" id="ARBA00023125"/>
    </source>
</evidence>
<dbReference type="GO" id="GO:0000987">
    <property type="term" value="F:cis-regulatory region sequence-specific DNA binding"/>
    <property type="evidence" value="ECO:0007669"/>
    <property type="project" value="InterPro"/>
</dbReference>
<feature type="domain" description="MADS-box" evidence="7">
    <location>
        <begin position="1"/>
        <end position="51"/>
    </location>
</feature>
<dbReference type="InterPro" id="IPR002100">
    <property type="entry name" value="TF_MADSbox"/>
</dbReference>
<dbReference type="Proteomes" id="UP000467841">
    <property type="component" value="Unassembled WGS sequence"/>
</dbReference>
<comment type="caution">
    <text evidence="8">The sequence shown here is derived from an EMBL/GenBank/DDBJ whole genome shotgun (WGS) entry which is preliminary data.</text>
</comment>
<evidence type="ECO:0000256" key="5">
    <source>
        <dbReference type="ARBA" id="ARBA00023242"/>
    </source>
</evidence>
<evidence type="ECO:0000259" key="7">
    <source>
        <dbReference type="PROSITE" id="PS50066"/>
    </source>
</evidence>
<keyword evidence="3" id="KW-0238">DNA-binding</keyword>
<evidence type="ECO:0000256" key="1">
    <source>
        <dbReference type="ARBA" id="ARBA00004123"/>
    </source>
</evidence>
<dbReference type="SMART" id="SM00432">
    <property type="entry name" value="MADS"/>
    <property type="match status" value="1"/>
</dbReference>
<dbReference type="GO" id="GO:0005634">
    <property type="term" value="C:nucleus"/>
    <property type="evidence" value="ECO:0007669"/>
    <property type="project" value="UniProtKB-SubCell"/>
</dbReference>
<feature type="region of interest" description="Disordered" evidence="6">
    <location>
        <begin position="177"/>
        <end position="196"/>
    </location>
</feature>